<dbReference type="KEGG" id="smo:SELMODRAFT_418095"/>
<dbReference type="OrthoDB" id="1932153at2759"/>
<dbReference type="eggNOG" id="ENOG502S3VH">
    <property type="taxonomic scope" value="Eukaryota"/>
</dbReference>
<evidence type="ECO:0000256" key="1">
    <source>
        <dbReference type="SAM" id="MobiDB-lite"/>
    </source>
</evidence>
<accession>D8S4N2</accession>
<keyword evidence="3" id="KW-1185">Reference proteome</keyword>
<evidence type="ECO:0000313" key="3">
    <source>
        <dbReference type="Proteomes" id="UP000001514"/>
    </source>
</evidence>
<evidence type="ECO:0000313" key="2">
    <source>
        <dbReference type="EMBL" id="EFJ20779.1"/>
    </source>
</evidence>
<dbReference type="HOGENOM" id="CLU_984837_0_0_1"/>
<dbReference type="EMBL" id="GL377601">
    <property type="protein sequence ID" value="EFJ20779.1"/>
    <property type="molecule type" value="Genomic_DNA"/>
</dbReference>
<dbReference type="InParanoid" id="D8S4N2"/>
<sequence length="283" mass="31800">MEEPSPPPAYYAGGDYGGDETLGMRLVDTMAGFARRLWTSSYTVLTVDLRRASITYDGPPLLRRRRRQVTRSRSSSPPPSHRRLVSSGHGYLVNERDAESSGGWADGVEATRAQARLKVMQVWELSTRKETPDPWRLNLGIGGEFEVDKGEVKPKLRLRAKHASLHLLPLPAIELRRKWPLPPSSYTHLGIDVRCRIPLASPDKMLDPASGPRLMVNVYNIGGTGIHFTPGGLLFEDNVIELGRFTKMRVAAALEFPRELPWSEEERPFKLEVRRVGIKARTL</sequence>
<proteinExistence type="predicted"/>
<name>D8S4N2_SELML</name>
<dbReference type="Gramene" id="EFJ20779">
    <property type="protein sequence ID" value="EFJ20779"/>
    <property type="gene ID" value="SELMODRAFT_418095"/>
</dbReference>
<dbReference type="OMA" id="VNIRYRI"/>
<organism evidence="3">
    <name type="scientific">Selaginella moellendorffii</name>
    <name type="common">Spikemoss</name>
    <dbReference type="NCBI Taxonomy" id="88036"/>
    <lineage>
        <taxon>Eukaryota</taxon>
        <taxon>Viridiplantae</taxon>
        <taxon>Streptophyta</taxon>
        <taxon>Embryophyta</taxon>
        <taxon>Tracheophyta</taxon>
        <taxon>Lycopodiopsida</taxon>
        <taxon>Selaginellales</taxon>
        <taxon>Selaginellaceae</taxon>
        <taxon>Selaginella</taxon>
    </lineage>
</organism>
<feature type="region of interest" description="Disordered" evidence="1">
    <location>
        <begin position="65"/>
        <end position="86"/>
    </location>
</feature>
<protein>
    <submittedName>
        <fullName evidence="2">Uncharacterized protein</fullName>
    </submittedName>
</protein>
<dbReference type="Proteomes" id="UP000001514">
    <property type="component" value="Unassembled WGS sequence"/>
</dbReference>
<dbReference type="AlphaFoldDB" id="D8S4N2"/>
<gene>
    <name evidence="2" type="ORF">SELMODRAFT_418095</name>
</gene>
<reference evidence="2 3" key="1">
    <citation type="journal article" date="2011" name="Science">
        <title>The Selaginella genome identifies genetic changes associated with the evolution of vascular plants.</title>
        <authorList>
            <person name="Banks J.A."/>
            <person name="Nishiyama T."/>
            <person name="Hasebe M."/>
            <person name="Bowman J.L."/>
            <person name="Gribskov M."/>
            <person name="dePamphilis C."/>
            <person name="Albert V.A."/>
            <person name="Aono N."/>
            <person name="Aoyama T."/>
            <person name="Ambrose B.A."/>
            <person name="Ashton N.W."/>
            <person name="Axtell M.J."/>
            <person name="Barker E."/>
            <person name="Barker M.S."/>
            <person name="Bennetzen J.L."/>
            <person name="Bonawitz N.D."/>
            <person name="Chapple C."/>
            <person name="Cheng C."/>
            <person name="Correa L.G."/>
            <person name="Dacre M."/>
            <person name="DeBarry J."/>
            <person name="Dreyer I."/>
            <person name="Elias M."/>
            <person name="Engstrom E.M."/>
            <person name="Estelle M."/>
            <person name="Feng L."/>
            <person name="Finet C."/>
            <person name="Floyd S.K."/>
            <person name="Frommer W.B."/>
            <person name="Fujita T."/>
            <person name="Gramzow L."/>
            <person name="Gutensohn M."/>
            <person name="Harholt J."/>
            <person name="Hattori M."/>
            <person name="Heyl A."/>
            <person name="Hirai T."/>
            <person name="Hiwatashi Y."/>
            <person name="Ishikawa M."/>
            <person name="Iwata M."/>
            <person name="Karol K.G."/>
            <person name="Koehler B."/>
            <person name="Kolukisaoglu U."/>
            <person name="Kubo M."/>
            <person name="Kurata T."/>
            <person name="Lalonde S."/>
            <person name="Li K."/>
            <person name="Li Y."/>
            <person name="Litt A."/>
            <person name="Lyons E."/>
            <person name="Manning G."/>
            <person name="Maruyama T."/>
            <person name="Michael T.P."/>
            <person name="Mikami K."/>
            <person name="Miyazaki S."/>
            <person name="Morinaga S."/>
            <person name="Murata T."/>
            <person name="Mueller-Roeber B."/>
            <person name="Nelson D.R."/>
            <person name="Obara M."/>
            <person name="Oguri Y."/>
            <person name="Olmstead R.G."/>
            <person name="Onodera N."/>
            <person name="Petersen B.L."/>
            <person name="Pils B."/>
            <person name="Prigge M."/>
            <person name="Rensing S.A."/>
            <person name="Riano-Pachon D.M."/>
            <person name="Roberts A.W."/>
            <person name="Sato Y."/>
            <person name="Scheller H.V."/>
            <person name="Schulz B."/>
            <person name="Schulz C."/>
            <person name="Shakirov E.V."/>
            <person name="Shibagaki N."/>
            <person name="Shinohara N."/>
            <person name="Shippen D.E."/>
            <person name="Soerensen I."/>
            <person name="Sotooka R."/>
            <person name="Sugimoto N."/>
            <person name="Sugita M."/>
            <person name="Sumikawa N."/>
            <person name="Tanurdzic M."/>
            <person name="Theissen G."/>
            <person name="Ulvskov P."/>
            <person name="Wakazuki S."/>
            <person name="Weng J.K."/>
            <person name="Willats W.W."/>
            <person name="Wipf D."/>
            <person name="Wolf P.G."/>
            <person name="Yang L."/>
            <person name="Zimmer A.D."/>
            <person name="Zhu Q."/>
            <person name="Mitros T."/>
            <person name="Hellsten U."/>
            <person name="Loque D."/>
            <person name="Otillar R."/>
            <person name="Salamov A."/>
            <person name="Schmutz J."/>
            <person name="Shapiro H."/>
            <person name="Lindquist E."/>
            <person name="Lucas S."/>
            <person name="Rokhsar D."/>
            <person name="Grigoriev I.V."/>
        </authorList>
    </citation>
    <scope>NUCLEOTIDE SEQUENCE [LARGE SCALE GENOMIC DNA]</scope>
</reference>